<keyword evidence="2" id="KW-1185">Reference proteome</keyword>
<proteinExistence type="predicted"/>
<accession>A0ACC3N116</accession>
<protein>
    <submittedName>
        <fullName evidence="1">Uncharacterized protein</fullName>
    </submittedName>
</protein>
<reference evidence="1" key="1">
    <citation type="submission" date="2023-07" db="EMBL/GenBank/DDBJ databases">
        <title>Black Yeasts Isolated from many extreme environments.</title>
        <authorList>
            <person name="Coleine C."/>
            <person name="Stajich J.E."/>
            <person name="Selbmann L."/>
        </authorList>
    </citation>
    <scope>NUCLEOTIDE SEQUENCE</scope>
    <source>
        <strain evidence="1">CCFEE 5714</strain>
    </source>
</reference>
<comment type="caution">
    <text evidence="1">The sequence shown here is derived from an EMBL/GenBank/DDBJ whole genome shotgun (WGS) entry which is preliminary data.</text>
</comment>
<dbReference type="Proteomes" id="UP001281147">
    <property type="component" value="Unassembled WGS sequence"/>
</dbReference>
<name>A0ACC3N116_9PEZI</name>
<sequence>MTPTQAEVSVNMGNTLSVTNLAQHDIASRSDARFAESITRQESAQLYERALWHYQKHHGGIQDANGDRVDQLMSTVINLYRPTRPLSASPMEMFSTVSPVKDPMSLYAKVALGKAGIAVGSLEYVELRAAAAHRAADLKLEDDDDDESDLSTKVVEAATKRWRESGVSGANKRASRCQKVE</sequence>
<evidence type="ECO:0000313" key="1">
    <source>
        <dbReference type="EMBL" id="KAK3707873.1"/>
    </source>
</evidence>
<dbReference type="EMBL" id="JAUTXU010000106">
    <property type="protein sequence ID" value="KAK3707873.1"/>
    <property type="molecule type" value="Genomic_DNA"/>
</dbReference>
<gene>
    <name evidence="1" type="ORF">LTR37_011875</name>
</gene>
<organism evidence="1 2">
    <name type="scientific">Vermiconidia calcicola</name>
    <dbReference type="NCBI Taxonomy" id="1690605"/>
    <lineage>
        <taxon>Eukaryota</taxon>
        <taxon>Fungi</taxon>
        <taxon>Dikarya</taxon>
        <taxon>Ascomycota</taxon>
        <taxon>Pezizomycotina</taxon>
        <taxon>Dothideomycetes</taxon>
        <taxon>Dothideomycetidae</taxon>
        <taxon>Mycosphaerellales</taxon>
        <taxon>Extremaceae</taxon>
        <taxon>Vermiconidia</taxon>
    </lineage>
</organism>
<evidence type="ECO:0000313" key="2">
    <source>
        <dbReference type="Proteomes" id="UP001281147"/>
    </source>
</evidence>